<sequence>MGKMSFWRSRTTSFCRVISDHITYKKLCNSRRFFGTISCSGVNVCTKLINSHAKNGRLKDALHLFDEMPFRDTISWNSIVKGCLDCGNLTMARNLFDEMPERNVVSWTTMISGYMRFGKVEVAEGLFKEMCFRDVAVWNSMIYGYFSNGRVCEAVKVFEEMPCRNIISWTSMISGLDQNGRSVDALRIFKKMVGYGIEPTASTFPCLITACANSMAIELGTQIHARVVKLGCVGEEFIASSFITFYANCKQPENSSKIFKENVHDSVVVWTSLLTGYSSNSKHSDAFAVFNDMIKLGIIPNESSFTSVLNSCCALMSLGKGQVVHAEVIKLGFEVSSFVGNSLVTLYSRCGSILDAIKAFERIKVKNLVSWNSIIVGSAHHGCANCVFTLLAQILRTGVEPDEITLTGLLTAASHSGMFLKGRQFFHFFSKYTLIKMNVQHYACVVDIMCRSGELDEAEDFIKNMPIKANSPLLLNLLTACQTHSNIEIAERVSKYILDLDPHCSAVYTLLSNLYASAGRWSDVSRVRTQMKRGKIGKQEGWSWLHQHEEQPDVQSGNISHPIAYLC</sequence>
<protein>
    <submittedName>
        <fullName evidence="4">Pentatricopeptide repeat-containing protein At5g46460, mitochondrial</fullName>
    </submittedName>
</protein>
<gene>
    <name evidence="4" type="primary">LOC110779870</name>
</gene>
<feature type="repeat" description="PPR" evidence="2">
    <location>
        <begin position="165"/>
        <end position="199"/>
    </location>
</feature>
<keyword evidence="1" id="KW-0677">Repeat</keyword>
<dbReference type="Pfam" id="PF01535">
    <property type="entry name" value="PPR"/>
    <property type="match status" value="5"/>
</dbReference>
<evidence type="ECO:0000313" key="4">
    <source>
        <dbReference type="RefSeq" id="XP_021840023.1"/>
    </source>
</evidence>
<dbReference type="GO" id="GO:0003723">
    <property type="term" value="F:RNA binding"/>
    <property type="evidence" value="ECO:0007669"/>
    <property type="project" value="InterPro"/>
</dbReference>
<dbReference type="Gene3D" id="1.25.40.10">
    <property type="entry name" value="Tetratricopeptide repeat domain"/>
    <property type="match status" value="5"/>
</dbReference>
<dbReference type="FunFam" id="1.25.40.10:FF:001093">
    <property type="entry name" value="Pentatricopeptide repeat-containing protein At2g34400"/>
    <property type="match status" value="1"/>
</dbReference>
<keyword evidence="3" id="KW-1185">Reference proteome</keyword>
<dbReference type="PANTHER" id="PTHR47926">
    <property type="entry name" value="PENTATRICOPEPTIDE REPEAT-CONTAINING PROTEIN"/>
    <property type="match status" value="1"/>
</dbReference>
<evidence type="ECO:0000313" key="3">
    <source>
        <dbReference type="Proteomes" id="UP000813463"/>
    </source>
</evidence>
<feature type="repeat" description="PPR" evidence="2">
    <location>
        <begin position="72"/>
        <end position="106"/>
    </location>
</feature>
<dbReference type="Proteomes" id="UP000813463">
    <property type="component" value="Chromosome 4"/>
</dbReference>
<dbReference type="InterPro" id="IPR011990">
    <property type="entry name" value="TPR-like_helical_dom_sf"/>
</dbReference>
<dbReference type="InterPro" id="IPR002885">
    <property type="entry name" value="PPR_rpt"/>
</dbReference>
<dbReference type="GO" id="GO:0009451">
    <property type="term" value="P:RNA modification"/>
    <property type="evidence" value="ECO:0007669"/>
    <property type="project" value="InterPro"/>
</dbReference>
<feature type="repeat" description="PPR" evidence="2">
    <location>
        <begin position="134"/>
        <end position="164"/>
    </location>
</feature>
<feature type="repeat" description="PPR" evidence="2">
    <location>
        <begin position="266"/>
        <end position="300"/>
    </location>
</feature>
<reference evidence="4" key="2">
    <citation type="submission" date="2025-08" db="UniProtKB">
        <authorList>
            <consortium name="RefSeq"/>
        </authorList>
    </citation>
    <scope>IDENTIFICATION</scope>
    <source>
        <tissue evidence="4">Leaf</tissue>
    </source>
</reference>
<dbReference type="InterPro" id="IPR046960">
    <property type="entry name" value="PPR_At4g14850-like_plant"/>
</dbReference>
<evidence type="ECO:0000256" key="1">
    <source>
        <dbReference type="ARBA" id="ARBA00022737"/>
    </source>
</evidence>
<dbReference type="OrthoDB" id="185373at2759"/>
<name>A0A9R0JMR9_SPIOL</name>
<dbReference type="Pfam" id="PF13041">
    <property type="entry name" value="PPR_2"/>
    <property type="match status" value="2"/>
</dbReference>
<dbReference type="NCBIfam" id="TIGR00756">
    <property type="entry name" value="PPR"/>
    <property type="match status" value="6"/>
</dbReference>
<dbReference type="PANTHER" id="PTHR47926:SF468">
    <property type="entry name" value="PENTATRICOPEPTIDE REPEAT-CONTAINING PROTEIN"/>
    <property type="match status" value="1"/>
</dbReference>
<dbReference type="RefSeq" id="XP_021840023.1">
    <property type="nucleotide sequence ID" value="XM_021984331.2"/>
</dbReference>
<reference evidence="3" key="1">
    <citation type="journal article" date="2021" name="Nat. Commun.">
        <title>Genomic analyses provide insights into spinach domestication and the genetic basis of agronomic traits.</title>
        <authorList>
            <person name="Cai X."/>
            <person name="Sun X."/>
            <person name="Xu C."/>
            <person name="Sun H."/>
            <person name="Wang X."/>
            <person name="Ge C."/>
            <person name="Zhang Z."/>
            <person name="Wang Q."/>
            <person name="Fei Z."/>
            <person name="Jiao C."/>
            <person name="Wang Q."/>
        </authorList>
    </citation>
    <scope>NUCLEOTIDE SEQUENCE [LARGE SCALE GENOMIC DNA]</scope>
    <source>
        <strain evidence="3">cv. Varoflay</strain>
    </source>
</reference>
<feature type="repeat" description="PPR" evidence="2">
    <location>
        <begin position="438"/>
        <end position="472"/>
    </location>
</feature>
<dbReference type="InterPro" id="IPR046848">
    <property type="entry name" value="E_motif"/>
</dbReference>
<dbReference type="AlphaFoldDB" id="A0A9R0JMR9"/>
<accession>A0A9R0JMR9</accession>
<dbReference type="Pfam" id="PF20431">
    <property type="entry name" value="E_motif"/>
    <property type="match status" value="1"/>
</dbReference>
<organism evidence="3 4">
    <name type="scientific">Spinacia oleracea</name>
    <name type="common">Spinach</name>
    <dbReference type="NCBI Taxonomy" id="3562"/>
    <lineage>
        <taxon>Eukaryota</taxon>
        <taxon>Viridiplantae</taxon>
        <taxon>Streptophyta</taxon>
        <taxon>Embryophyta</taxon>
        <taxon>Tracheophyta</taxon>
        <taxon>Spermatophyta</taxon>
        <taxon>Magnoliopsida</taxon>
        <taxon>eudicotyledons</taxon>
        <taxon>Gunneridae</taxon>
        <taxon>Pentapetalae</taxon>
        <taxon>Caryophyllales</taxon>
        <taxon>Chenopodiaceae</taxon>
        <taxon>Chenopodioideae</taxon>
        <taxon>Anserineae</taxon>
        <taxon>Spinacia</taxon>
    </lineage>
</organism>
<dbReference type="KEGG" id="soe:110779870"/>
<dbReference type="GeneID" id="110779870"/>
<dbReference type="PROSITE" id="PS51375">
    <property type="entry name" value="PPR"/>
    <property type="match status" value="5"/>
</dbReference>
<evidence type="ECO:0000256" key="2">
    <source>
        <dbReference type="PROSITE-ProRule" id="PRU00708"/>
    </source>
</evidence>
<proteinExistence type="predicted"/>